<dbReference type="Proteomes" id="UP000193978">
    <property type="component" value="Chromosome"/>
</dbReference>
<gene>
    <name evidence="2" type="ORF">B1812_14945</name>
</gene>
<protein>
    <recommendedName>
        <fullName evidence="1">DUF2460 domain-containing protein</fullName>
    </recommendedName>
</protein>
<keyword evidence="3" id="KW-1185">Reference proteome</keyword>
<feature type="domain" description="DUF2460" evidence="1">
    <location>
        <begin position="15"/>
        <end position="199"/>
    </location>
</feature>
<dbReference type="InterPro" id="IPR011740">
    <property type="entry name" value="DUF2460"/>
</dbReference>
<evidence type="ECO:0000313" key="3">
    <source>
        <dbReference type="Proteomes" id="UP000193978"/>
    </source>
</evidence>
<dbReference type="RefSeq" id="WP_085772288.1">
    <property type="nucleotide sequence ID" value="NZ_AP027149.1"/>
</dbReference>
<dbReference type="EMBL" id="CP019948">
    <property type="protein sequence ID" value="ARN82166.1"/>
    <property type="molecule type" value="Genomic_DNA"/>
</dbReference>
<dbReference type="KEGG" id="mbry:B1812_14945"/>
<dbReference type="OrthoDB" id="1685145at2"/>
<dbReference type="AlphaFoldDB" id="A0A1W6MX90"/>
<accession>A0A1W6MX90</accession>
<sequence length="200" mass="21205">MTLLLFPALPGQGFATKRPIAVSLIAEHESGRTVRSALYGGVYEFEVGFDGLAADATTNPGLVAQSLQALLGLYLQCGGAFGTFLYTDPNDNMAIHQPIAVGDGATTAFRLVRSVGAATDVVSYATAISAVMLNGGAASNWSLVPPNILEFSMPPGAGVQIAASFSYAFQCRFLDDTLELENFMQNLWSSKSVKFRSLRP</sequence>
<dbReference type="Pfam" id="PF09343">
    <property type="entry name" value="DUF2460"/>
    <property type="match status" value="1"/>
</dbReference>
<name>A0A1W6MX90_9HYPH</name>
<evidence type="ECO:0000313" key="2">
    <source>
        <dbReference type="EMBL" id="ARN82166.1"/>
    </source>
</evidence>
<proteinExistence type="predicted"/>
<dbReference type="STRING" id="655015.B1812_14945"/>
<evidence type="ECO:0000259" key="1">
    <source>
        <dbReference type="Pfam" id="PF09343"/>
    </source>
</evidence>
<reference evidence="2 3" key="1">
    <citation type="submission" date="2017-02" db="EMBL/GenBank/DDBJ databases">
        <authorList>
            <person name="Peterson S.W."/>
        </authorList>
    </citation>
    <scope>NUCLEOTIDE SEQUENCE [LARGE SCALE GENOMIC DNA]</scope>
    <source>
        <strain evidence="2 3">S285</strain>
    </source>
</reference>
<organism evidence="2 3">
    <name type="scientific">Methylocystis bryophila</name>
    <dbReference type="NCBI Taxonomy" id="655015"/>
    <lineage>
        <taxon>Bacteria</taxon>
        <taxon>Pseudomonadati</taxon>
        <taxon>Pseudomonadota</taxon>
        <taxon>Alphaproteobacteria</taxon>
        <taxon>Hyphomicrobiales</taxon>
        <taxon>Methylocystaceae</taxon>
        <taxon>Methylocystis</taxon>
    </lineage>
</organism>